<dbReference type="Gene3D" id="3.40.50.300">
    <property type="entry name" value="P-loop containing nucleotide triphosphate hydrolases"/>
    <property type="match status" value="1"/>
</dbReference>
<dbReference type="InterPro" id="IPR029498">
    <property type="entry name" value="HeLo_dom"/>
</dbReference>
<feature type="domain" description="Nephrocystin 3-like N-terminal" evidence="5">
    <location>
        <begin position="268"/>
        <end position="431"/>
    </location>
</feature>
<feature type="domain" description="DUF7791" evidence="6">
    <location>
        <begin position="529"/>
        <end position="687"/>
    </location>
</feature>
<feature type="region of interest" description="Disordered" evidence="2">
    <location>
        <begin position="968"/>
        <end position="1012"/>
    </location>
</feature>
<feature type="transmembrane region" description="Helical" evidence="3">
    <location>
        <begin position="1023"/>
        <end position="1039"/>
    </location>
</feature>
<comment type="caution">
    <text evidence="7">The sequence shown here is derived from an EMBL/GenBank/DDBJ whole genome shotgun (WGS) entry which is preliminary data.</text>
</comment>
<dbReference type="GeneID" id="87865452"/>
<keyword evidence="3" id="KW-0812">Transmembrane</keyword>
<gene>
    <name evidence="7" type="ORF">B0H65DRAFT_509273</name>
</gene>
<evidence type="ECO:0000256" key="1">
    <source>
        <dbReference type="ARBA" id="ARBA00022737"/>
    </source>
</evidence>
<reference evidence="7" key="1">
    <citation type="journal article" date="2023" name="Mol. Phylogenet. Evol.">
        <title>Genome-scale phylogeny and comparative genomics of the fungal order Sordariales.</title>
        <authorList>
            <person name="Hensen N."/>
            <person name="Bonometti L."/>
            <person name="Westerberg I."/>
            <person name="Brannstrom I.O."/>
            <person name="Guillou S."/>
            <person name="Cros-Aarteil S."/>
            <person name="Calhoun S."/>
            <person name="Haridas S."/>
            <person name="Kuo A."/>
            <person name="Mondo S."/>
            <person name="Pangilinan J."/>
            <person name="Riley R."/>
            <person name="LaButti K."/>
            <person name="Andreopoulos B."/>
            <person name="Lipzen A."/>
            <person name="Chen C."/>
            <person name="Yan M."/>
            <person name="Daum C."/>
            <person name="Ng V."/>
            <person name="Clum A."/>
            <person name="Steindorff A."/>
            <person name="Ohm R.A."/>
            <person name="Martin F."/>
            <person name="Silar P."/>
            <person name="Natvig D.O."/>
            <person name="Lalanne C."/>
            <person name="Gautier V."/>
            <person name="Ament-Velasquez S.L."/>
            <person name="Kruys A."/>
            <person name="Hutchinson M.I."/>
            <person name="Powell A.J."/>
            <person name="Barry K."/>
            <person name="Miller A.N."/>
            <person name="Grigoriev I.V."/>
            <person name="Debuchy R."/>
            <person name="Gladieux P."/>
            <person name="Hiltunen Thoren M."/>
            <person name="Johannesson H."/>
        </authorList>
    </citation>
    <scope>NUCLEOTIDE SEQUENCE</scope>
    <source>
        <strain evidence="7">CBS 560.94</strain>
    </source>
</reference>
<dbReference type="Proteomes" id="UP001278500">
    <property type="component" value="Unassembled WGS sequence"/>
</dbReference>
<feature type="region of interest" description="Disordered" evidence="2">
    <location>
        <begin position="99"/>
        <end position="119"/>
    </location>
</feature>
<dbReference type="Gene3D" id="1.20.120.1020">
    <property type="entry name" value="Prion-inhibition and propagation, HeLo domain"/>
    <property type="match status" value="1"/>
</dbReference>
<dbReference type="Pfam" id="PF14479">
    <property type="entry name" value="HeLo"/>
    <property type="match status" value="1"/>
</dbReference>
<dbReference type="InterPro" id="IPR038305">
    <property type="entry name" value="HeLo_sf"/>
</dbReference>
<dbReference type="PANTHER" id="PTHR10039">
    <property type="entry name" value="AMELOGENIN"/>
    <property type="match status" value="1"/>
</dbReference>
<dbReference type="SUPFAM" id="SSF52540">
    <property type="entry name" value="P-loop containing nucleoside triphosphate hydrolases"/>
    <property type="match status" value="1"/>
</dbReference>
<keyword evidence="3" id="KW-0472">Membrane</keyword>
<dbReference type="PANTHER" id="PTHR10039:SF5">
    <property type="entry name" value="NACHT DOMAIN-CONTAINING PROTEIN"/>
    <property type="match status" value="1"/>
</dbReference>
<evidence type="ECO:0000256" key="2">
    <source>
        <dbReference type="SAM" id="MobiDB-lite"/>
    </source>
</evidence>
<dbReference type="Pfam" id="PF25053">
    <property type="entry name" value="DUF7791"/>
    <property type="match status" value="1"/>
</dbReference>
<organism evidence="7 8">
    <name type="scientific">Neurospora tetraspora</name>
    <dbReference type="NCBI Taxonomy" id="94610"/>
    <lineage>
        <taxon>Eukaryota</taxon>
        <taxon>Fungi</taxon>
        <taxon>Dikarya</taxon>
        <taxon>Ascomycota</taxon>
        <taxon>Pezizomycotina</taxon>
        <taxon>Sordariomycetes</taxon>
        <taxon>Sordariomycetidae</taxon>
        <taxon>Sordariales</taxon>
        <taxon>Sordariaceae</taxon>
        <taxon>Neurospora</taxon>
    </lineage>
</organism>
<dbReference type="Pfam" id="PF24883">
    <property type="entry name" value="NPHP3_N"/>
    <property type="match status" value="1"/>
</dbReference>
<sequence>MEPAGLALGVIGLAGIFKSCVELFGYFSTYRSYGHDYILLDAKLHVEKAVLLQWADRVRLLHDDYDRRLDNPTIREAVSEILSYIIHLLSESSSLQQRYGMKEAEASPPHPPKPQNQTIGGSLMEKFMDDYNAMQVRMHQRKATTSTSSKLKWMIVDKDRFNALIEDLSHFTSRLDRAVSLLASLLRHEMASIYKESSKTVLQQATDDRLGKNAILQEAQDQDKALKSLWFRCMGDRKDSVSPAHVKTLQWALKPACEREGREAEWDDLSEWLRSGTGLYWICGKAGSGKSTLMKHLHDNPDTRAPLKAWAGDLPLSTGSFFFWGLGRQEQKSLEGLSRALLYQLLEAESSYIPSALPRLWQEIRTDVEKVPAPPSSGELRAASEFMVKNFQPKRRFCLFIDGLDEFEGNFHDAIKGLCSNSEIKIIVSSRPIAICYDAFSRLHMEHLTSNDIKEYIQDTVGSHAYMEVLTASGEQSPNMITNKLIEKASGVFLWVILAYGFAAHDTLCRRVDDLPPELEDLFVHMLNSVDRRYHEQMAKTLKILYSEYRARDSSDAGLKTIKLACFNRNDMDCTSNLPLESFPVHEARKICLAMVARLRSRCGGLLQTVPRWGWGHGVIDSNDRLPYSLKDKVCWCPLREKCPQVGEGSHPLSPKYKVGDFAEHSQIEFIHRAVFEFLDNPNVWNLPPLRISDPTFSAACAIVGMDLQLYYLYCKNGAETDATLDWLLMIDNKPLECVVPVLAKLADCVSLRIAQKDYTTEETIQPSFSSFLKPAYDRSSLQLSLLMAVELGLVNTVGSLLPTVGPRPLGPRYFPFPILYHSVRSPLLYSMIGYLLSQGFPPNELFADERGLPTTPWRSLIVLEQKFWQTRDKDPPYKSFLTRKSTHDMMRSFIEHGAELDYVVPGISTVEEFFNSKFVAFLPEDPSPNAIAERRRYDNPNGQLPLQNHLTLRSLRLARIMAAETLASSAGSEQDKGPDTQLDGSLDTQADKKVDGNGKADTGSNPKPDIGRKVNLKAVQEPLWWLLVVVILALSIYMKSGFLSQVES</sequence>
<keyword evidence="1" id="KW-0677">Repeat</keyword>
<dbReference type="InterPro" id="IPR056884">
    <property type="entry name" value="NPHP3-like_N"/>
</dbReference>
<feature type="domain" description="Prion-inhibition and propagation HeLo" evidence="4">
    <location>
        <begin position="5"/>
        <end position="190"/>
    </location>
</feature>
<keyword evidence="7" id="KW-0034">Amyloid</keyword>
<dbReference type="EMBL" id="JAUEPP010000004">
    <property type="protein sequence ID" value="KAK3345610.1"/>
    <property type="molecule type" value="Genomic_DNA"/>
</dbReference>
<proteinExistence type="predicted"/>
<protein>
    <submittedName>
        <fullName evidence="7">Prion-inhibition and propagation-domain-containing protein</fullName>
    </submittedName>
</protein>
<dbReference type="InterPro" id="IPR027417">
    <property type="entry name" value="P-loop_NTPase"/>
</dbReference>
<name>A0AAE0JGA7_9PEZI</name>
<reference evidence="7" key="2">
    <citation type="submission" date="2023-06" db="EMBL/GenBank/DDBJ databases">
        <authorList>
            <consortium name="Lawrence Berkeley National Laboratory"/>
            <person name="Haridas S."/>
            <person name="Hensen N."/>
            <person name="Bonometti L."/>
            <person name="Westerberg I."/>
            <person name="Brannstrom I.O."/>
            <person name="Guillou S."/>
            <person name="Cros-Aarteil S."/>
            <person name="Calhoun S."/>
            <person name="Kuo A."/>
            <person name="Mondo S."/>
            <person name="Pangilinan J."/>
            <person name="Riley R."/>
            <person name="Labutti K."/>
            <person name="Andreopoulos B."/>
            <person name="Lipzen A."/>
            <person name="Chen C."/>
            <person name="Yanf M."/>
            <person name="Daum C."/>
            <person name="Ng V."/>
            <person name="Clum A."/>
            <person name="Steindorff A."/>
            <person name="Ohm R."/>
            <person name="Martin F."/>
            <person name="Silar P."/>
            <person name="Natvig D."/>
            <person name="Lalanne C."/>
            <person name="Gautier V."/>
            <person name="Ament-Velasquez S.L."/>
            <person name="Kruys A."/>
            <person name="Hutchinson M.I."/>
            <person name="Powell A.J."/>
            <person name="Barry K."/>
            <person name="Miller A.N."/>
            <person name="Grigoriev I.V."/>
            <person name="Debuchy R."/>
            <person name="Gladieux P."/>
            <person name="Thoren M.H."/>
            <person name="Johannesson H."/>
        </authorList>
    </citation>
    <scope>NUCLEOTIDE SEQUENCE</scope>
    <source>
        <strain evidence="7">CBS 560.94</strain>
    </source>
</reference>
<evidence type="ECO:0000256" key="3">
    <source>
        <dbReference type="SAM" id="Phobius"/>
    </source>
</evidence>
<evidence type="ECO:0000259" key="6">
    <source>
        <dbReference type="Pfam" id="PF25053"/>
    </source>
</evidence>
<evidence type="ECO:0000313" key="8">
    <source>
        <dbReference type="Proteomes" id="UP001278500"/>
    </source>
</evidence>
<evidence type="ECO:0000259" key="4">
    <source>
        <dbReference type="Pfam" id="PF14479"/>
    </source>
</evidence>
<dbReference type="AlphaFoldDB" id="A0AAE0JGA7"/>
<keyword evidence="7" id="KW-0640">Prion</keyword>
<accession>A0AAE0JGA7</accession>
<feature type="compositionally biased region" description="Basic and acidic residues" evidence="2">
    <location>
        <begin position="990"/>
        <end position="999"/>
    </location>
</feature>
<evidence type="ECO:0000259" key="5">
    <source>
        <dbReference type="Pfam" id="PF24883"/>
    </source>
</evidence>
<dbReference type="InterPro" id="IPR056693">
    <property type="entry name" value="DUF7791"/>
</dbReference>
<evidence type="ECO:0000313" key="7">
    <source>
        <dbReference type="EMBL" id="KAK3345610.1"/>
    </source>
</evidence>
<keyword evidence="8" id="KW-1185">Reference proteome</keyword>
<keyword evidence="3" id="KW-1133">Transmembrane helix</keyword>
<dbReference type="RefSeq" id="XP_062682223.1">
    <property type="nucleotide sequence ID" value="XM_062828298.1"/>
</dbReference>